<proteinExistence type="predicted"/>
<organism evidence="2 3">
    <name type="scientific">Rufibacter tibetensis</name>
    <dbReference type="NCBI Taxonomy" id="512763"/>
    <lineage>
        <taxon>Bacteria</taxon>
        <taxon>Pseudomonadati</taxon>
        <taxon>Bacteroidota</taxon>
        <taxon>Cytophagia</taxon>
        <taxon>Cytophagales</taxon>
        <taxon>Hymenobacteraceae</taxon>
        <taxon>Rufibacter</taxon>
    </lineage>
</organism>
<dbReference type="InterPro" id="IPR010093">
    <property type="entry name" value="SinI_DNA-bd"/>
</dbReference>
<keyword evidence="3" id="KW-1185">Reference proteome</keyword>
<reference evidence="2 3" key="1">
    <citation type="submission" date="2015-08" db="EMBL/GenBank/DDBJ databases">
        <title>Complete genome sequence of Rufibacter tibetensis strain 1351t, a radiation-resistant bacterium from tibet plateau.</title>
        <authorList>
            <person name="Dai J."/>
        </authorList>
    </citation>
    <scope>NUCLEOTIDE SEQUENCE [LARGE SCALE GENOMIC DNA]</scope>
    <source>
        <strain evidence="2 3">1351</strain>
    </source>
</reference>
<evidence type="ECO:0000259" key="1">
    <source>
        <dbReference type="Pfam" id="PF12728"/>
    </source>
</evidence>
<sequence length="105" mass="12092">MAETKKYDMIDLPLKRFDDLERQLAMQNILKKPILTVGEAAEYLDLSTSQIYKLTSSRQLPSFCPNGKKLYLRRVDIDEWVLGKPNYSTAQLQSQALQGLASRKR</sequence>
<dbReference type="AlphaFoldDB" id="A0A0P0CQ87"/>
<dbReference type="InterPro" id="IPR041657">
    <property type="entry name" value="HTH_17"/>
</dbReference>
<dbReference type="GO" id="GO:0003677">
    <property type="term" value="F:DNA binding"/>
    <property type="evidence" value="ECO:0007669"/>
    <property type="project" value="InterPro"/>
</dbReference>
<dbReference type="KEGG" id="rti:DC20_05775"/>
<dbReference type="EMBL" id="CP012643">
    <property type="protein sequence ID" value="ALI98567.1"/>
    <property type="molecule type" value="Genomic_DNA"/>
</dbReference>
<name>A0A0P0CQ87_9BACT</name>
<dbReference type="NCBIfam" id="TIGR01764">
    <property type="entry name" value="excise"/>
    <property type="match status" value="1"/>
</dbReference>
<accession>A0A0P0CQ87</accession>
<dbReference type="PATRIC" id="fig|512763.3.peg.1278"/>
<protein>
    <recommendedName>
        <fullName evidence="1">Helix-turn-helix domain-containing protein</fullName>
    </recommendedName>
</protein>
<feature type="domain" description="Helix-turn-helix" evidence="1">
    <location>
        <begin position="35"/>
        <end position="81"/>
    </location>
</feature>
<dbReference type="Proteomes" id="UP000061382">
    <property type="component" value="Chromosome"/>
</dbReference>
<evidence type="ECO:0000313" key="2">
    <source>
        <dbReference type="EMBL" id="ALI98567.1"/>
    </source>
</evidence>
<dbReference type="Pfam" id="PF12728">
    <property type="entry name" value="HTH_17"/>
    <property type="match status" value="1"/>
</dbReference>
<evidence type="ECO:0000313" key="3">
    <source>
        <dbReference type="Proteomes" id="UP000061382"/>
    </source>
</evidence>
<gene>
    <name evidence="2" type="ORF">DC20_05775</name>
</gene>
<dbReference type="STRING" id="512763.DC20_05775"/>